<gene>
    <name evidence="1" type="ORF">SAMN05661099_0648</name>
</gene>
<organism evidence="1 2">
    <name type="scientific">Daejeonella lutea</name>
    <dbReference type="NCBI Taxonomy" id="572036"/>
    <lineage>
        <taxon>Bacteria</taxon>
        <taxon>Pseudomonadati</taxon>
        <taxon>Bacteroidota</taxon>
        <taxon>Sphingobacteriia</taxon>
        <taxon>Sphingobacteriales</taxon>
        <taxon>Sphingobacteriaceae</taxon>
        <taxon>Daejeonella</taxon>
    </lineage>
</organism>
<name>A0A1T5AEU5_9SPHI</name>
<protein>
    <submittedName>
        <fullName evidence="1">Uncharacterized protein</fullName>
    </submittedName>
</protein>
<dbReference type="EMBL" id="FUYR01000001">
    <property type="protein sequence ID" value="SKB33498.1"/>
    <property type="molecule type" value="Genomic_DNA"/>
</dbReference>
<evidence type="ECO:0000313" key="2">
    <source>
        <dbReference type="Proteomes" id="UP000189981"/>
    </source>
</evidence>
<evidence type="ECO:0000313" key="1">
    <source>
        <dbReference type="EMBL" id="SKB33498.1"/>
    </source>
</evidence>
<sequence length="74" mass="8416">MVRKLKKMDDFLFEPFPINHSDSSERWNLPILDKRDVIPAKAGTSQFQITVLSFPRRPAYGRQAGTSCPPLKGL</sequence>
<reference evidence="2" key="1">
    <citation type="submission" date="2017-02" db="EMBL/GenBank/DDBJ databases">
        <authorList>
            <person name="Varghese N."/>
            <person name="Submissions S."/>
        </authorList>
    </citation>
    <scope>NUCLEOTIDE SEQUENCE [LARGE SCALE GENOMIC DNA]</scope>
    <source>
        <strain evidence="2">DSM 22385</strain>
    </source>
</reference>
<accession>A0A1T5AEU5</accession>
<dbReference type="AlphaFoldDB" id="A0A1T5AEU5"/>
<dbReference type="Proteomes" id="UP000189981">
    <property type="component" value="Unassembled WGS sequence"/>
</dbReference>
<dbReference type="STRING" id="572036.SAMN05661099_0648"/>
<keyword evidence="2" id="KW-1185">Reference proteome</keyword>
<proteinExistence type="predicted"/>